<evidence type="ECO:0000256" key="14">
    <source>
        <dbReference type="ARBA" id="ARBA00022932"/>
    </source>
</evidence>
<dbReference type="InterPro" id="IPR025687">
    <property type="entry name" value="Znf-C4pol"/>
</dbReference>
<keyword evidence="4 20" id="KW-0004">4Fe-4S</keyword>
<dbReference type="InterPro" id="IPR006172">
    <property type="entry name" value="DNA-dir_DNA_pol_B"/>
</dbReference>
<feature type="domain" description="DNA-directed DNA polymerase family B multifunctional" evidence="22">
    <location>
        <begin position="857"/>
        <end position="937"/>
    </location>
</feature>
<evidence type="ECO:0000256" key="20">
    <source>
        <dbReference type="RuleBase" id="RU000442"/>
    </source>
</evidence>
<evidence type="ECO:0000256" key="15">
    <source>
        <dbReference type="ARBA" id="ARBA00023004"/>
    </source>
</evidence>
<reference evidence="25" key="1">
    <citation type="submission" date="2021-01" db="EMBL/GenBank/DDBJ databases">
        <authorList>
            <consortium name="Genoscope - CEA"/>
            <person name="William W."/>
        </authorList>
    </citation>
    <scope>NUCLEOTIDE SEQUENCE</scope>
</reference>
<keyword evidence="11" id="KW-0378">Hydrolase</keyword>
<evidence type="ECO:0000256" key="10">
    <source>
        <dbReference type="ARBA" id="ARBA00022771"/>
    </source>
</evidence>
<dbReference type="FunFam" id="1.10.287.690:FF:000001">
    <property type="entry name" value="DNA polymerase"/>
    <property type="match status" value="1"/>
</dbReference>
<dbReference type="NCBIfam" id="TIGR00592">
    <property type="entry name" value="pol2"/>
    <property type="match status" value="1"/>
</dbReference>
<keyword evidence="12 20" id="KW-0862">Zinc</keyword>
<keyword evidence="17 20" id="KW-0238">DNA-binding</keyword>
<comment type="subcellular location">
    <subcellularLocation>
        <location evidence="2 20">Nucleus</location>
    </subcellularLocation>
</comment>
<feature type="domain" description="DNA-directed DNA polymerase family B multifunctional" evidence="22">
    <location>
        <begin position="483"/>
        <end position="836"/>
    </location>
</feature>
<comment type="similarity">
    <text evidence="3 20">Belongs to the DNA polymerase type-B family.</text>
</comment>
<dbReference type="GO" id="GO:0006287">
    <property type="term" value="P:base-excision repair, gap-filling"/>
    <property type="evidence" value="ECO:0007669"/>
    <property type="project" value="TreeGrafter"/>
</dbReference>
<evidence type="ECO:0000256" key="6">
    <source>
        <dbReference type="ARBA" id="ARBA00022695"/>
    </source>
</evidence>
<evidence type="ECO:0000313" key="26">
    <source>
        <dbReference type="Proteomes" id="UP000692954"/>
    </source>
</evidence>
<evidence type="ECO:0000259" key="24">
    <source>
        <dbReference type="Pfam" id="PF14260"/>
    </source>
</evidence>
<organism evidence="25 26">
    <name type="scientific">Paramecium sonneborni</name>
    <dbReference type="NCBI Taxonomy" id="65129"/>
    <lineage>
        <taxon>Eukaryota</taxon>
        <taxon>Sar</taxon>
        <taxon>Alveolata</taxon>
        <taxon>Ciliophora</taxon>
        <taxon>Intramacronucleata</taxon>
        <taxon>Oligohymenophorea</taxon>
        <taxon>Peniculida</taxon>
        <taxon>Parameciidae</taxon>
        <taxon>Paramecium</taxon>
    </lineage>
</organism>
<name>A0A8S1LJ36_9CILI</name>
<dbReference type="EMBL" id="CAJJDN010000017">
    <property type="protein sequence ID" value="CAD8062954.1"/>
    <property type="molecule type" value="Genomic_DNA"/>
</dbReference>
<dbReference type="GO" id="GO:0045004">
    <property type="term" value="P:DNA replication proofreading"/>
    <property type="evidence" value="ECO:0007669"/>
    <property type="project" value="TreeGrafter"/>
</dbReference>
<evidence type="ECO:0000256" key="9">
    <source>
        <dbReference type="ARBA" id="ARBA00022723"/>
    </source>
</evidence>
<dbReference type="Proteomes" id="UP000692954">
    <property type="component" value="Unassembled WGS sequence"/>
</dbReference>
<dbReference type="InterPro" id="IPR017964">
    <property type="entry name" value="DNA-dir_DNA_pol_B_CS"/>
</dbReference>
<dbReference type="InterPro" id="IPR050240">
    <property type="entry name" value="DNA_pol_type-B"/>
</dbReference>
<evidence type="ECO:0000256" key="18">
    <source>
        <dbReference type="ARBA" id="ARBA00023242"/>
    </source>
</evidence>
<keyword evidence="14 20" id="KW-0239">DNA-directed DNA polymerase</keyword>
<dbReference type="Pfam" id="PF00136">
    <property type="entry name" value="DNA_pol_B"/>
    <property type="match status" value="2"/>
</dbReference>
<dbReference type="CDD" id="cd05777">
    <property type="entry name" value="DNA_polB_delta_exo"/>
    <property type="match status" value="1"/>
</dbReference>
<evidence type="ECO:0000256" key="4">
    <source>
        <dbReference type="ARBA" id="ARBA00022485"/>
    </source>
</evidence>
<dbReference type="GO" id="GO:0003677">
    <property type="term" value="F:DNA binding"/>
    <property type="evidence" value="ECO:0007669"/>
    <property type="project" value="UniProtKB-KW"/>
</dbReference>
<dbReference type="InterPro" id="IPR006133">
    <property type="entry name" value="DNA-dir_DNA_pol_B_exonuc"/>
</dbReference>
<evidence type="ECO:0000256" key="16">
    <source>
        <dbReference type="ARBA" id="ARBA00023014"/>
    </source>
</evidence>
<feature type="compositionally biased region" description="Basic and acidic residues" evidence="21">
    <location>
        <begin position="832"/>
        <end position="855"/>
    </location>
</feature>
<evidence type="ECO:0000259" key="22">
    <source>
        <dbReference type="Pfam" id="PF00136"/>
    </source>
</evidence>
<comment type="caution">
    <text evidence="25">The sequence shown here is derived from an EMBL/GenBank/DDBJ whole genome shotgun (WGS) entry which is preliminary data.</text>
</comment>
<dbReference type="OrthoDB" id="2414538at2759"/>
<keyword evidence="5 20" id="KW-0808">Transferase</keyword>
<keyword evidence="26" id="KW-1185">Reference proteome</keyword>
<dbReference type="AlphaFoldDB" id="A0A8S1LJ36"/>
<proteinExistence type="inferred from homology"/>
<keyword evidence="18 20" id="KW-0539">Nucleus</keyword>
<feature type="domain" description="DNA-directed DNA polymerase family B exonuclease" evidence="23">
    <location>
        <begin position="188"/>
        <end position="419"/>
    </location>
</feature>
<dbReference type="GO" id="GO:0000166">
    <property type="term" value="F:nucleotide binding"/>
    <property type="evidence" value="ECO:0007669"/>
    <property type="project" value="InterPro"/>
</dbReference>
<feature type="domain" description="C4-type zinc-finger of DNA polymerase delta" evidence="24">
    <location>
        <begin position="976"/>
        <end position="1046"/>
    </location>
</feature>
<dbReference type="GO" id="GO:0051539">
    <property type="term" value="F:4 iron, 4 sulfur cluster binding"/>
    <property type="evidence" value="ECO:0007669"/>
    <property type="project" value="UniProtKB-KW"/>
</dbReference>
<keyword evidence="6 20" id="KW-0548">Nucleotidyltransferase</keyword>
<dbReference type="SMART" id="SM00486">
    <property type="entry name" value="POLBc"/>
    <property type="match status" value="1"/>
</dbReference>
<keyword evidence="8" id="KW-0540">Nuclease</keyword>
<evidence type="ECO:0000256" key="8">
    <source>
        <dbReference type="ARBA" id="ARBA00022722"/>
    </source>
</evidence>
<evidence type="ECO:0000256" key="1">
    <source>
        <dbReference type="ARBA" id="ARBA00001966"/>
    </source>
</evidence>
<dbReference type="EC" id="2.7.7.7" evidence="20"/>
<dbReference type="Pfam" id="PF03104">
    <property type="entry name" value="DNA_pol_B_exo1"/>
    <property type="match status" value="1"/>
</dbReference>
<dbReference type="Pfam" id="PF14260">
    <property type="entry name" value="zf-C4pol"/>
    <property type="match status" value="1"/>
</dbReference>
<evidence type="ECO:0000256" key="5">
    <source>
        <dbReference type="ARBA" id="ARBA00022679"/>
    </source>
</evidence>
<evidence type="ECO:0000256" key="21">
    <source>
        <dbReference type="SAM" id="MobiDB-lite"/>
    </source>
</evidence>
<evidence type="ECO:0000256" key="7">
    <source>
        <dbReference type="ARBA" id="ARBA00022705"/>
    </source>
</evidence>
<evidence type="ECO:0000313" key="25">
    <source>
        <dbReference type="EMBL" id="CAD8062954.1"/>
    </source>
</evidence>
<dbReference type="PANTHER" id="PTHR10322:SF23">
    <property type="entry name" value="DNA POLYMERASE DELTA CATALYTIC SUBUNIT"/>
    <property type="match status" value="1"/>
</dbReference>
<keyword evidence="16 20" id="KW-0411">Iron-sulfur</keyword>
<evidence type="ECO:0000256" key="19">
    <source>
        <dbReference type="ARBA" id="ARBA00049244"/>
    </source>
</evidence>
<evidence type="ECO:0000256" key="12">
    <source>
        <dbReference type="ARBA" id="ARBA00022833"/>
    </source>
</evidence>
<dbReference type="PANTHER" id="PTHR10322">
    <property type="entry name" value="DNA POLYMERASE CATALYTIC SUBUNIT"/>
    <property type="match status" value="1"/>
</dbReference>
<keyword evidence="15 20" id="KW-0408">Iron</keyword>
<evidence type="ECO:0000256" key="11">
    <source>
        <dbReference type="ARBA" id="ARBA00022801"/>
    </source>
</evidence>
<comment type="cofactor">
    <cofactor evidence="1 20">
        <name>[4Fe-4S] cluster</name>
        <dbReference type="ChEBI" id="CHEBI:49883"/>
    </cofactor>
</comment>
<protein>
    <recommendedName>
        <fullName evidence="20">DNA polymerase</fullName>
        <ecNumber evidence="20">2.7.7.7</ecNumber>
    </recommendedName>
</protein>
<dbReference type="GO" id="GO:0008270">
    <property type="term" value="F:zinc ion binding"/>
    <property type="evidence" value="ECO:0007669"/>
    <property type="project" value="UniProtKB-KW"/>
</dbReference>
<dbReference type="InterPro" id="IPR006134">
    <property type="entry name" value="DNA-dir_DNA_pol_B_multi_dom"/>
</dbReference>
<dbReference type="GO" id="GO:0008296">
    <property type="term" value="F:3'-5'-DNA exonuclease activity"/>
    <property type="evidence" value="ECO:0007669"/>
    <property type="project" value="TreeGrafter"/>
</dbReference>
<accession>A0A8S1LJ36</accession>
<dbReference type="GO" id="GO:0043625">
    <property type="term" value="C:delta DNA polymerase complex"/>
    <property type="evidence" value="ECO:0007669"/>
    <property type="project" value="TreeGrafter"/>
</dbReference>
<evidence type="ECO:0000256" key="17">
    <source>
        <dbReference type="ARBA" id="ARBA00023125"/>
    </source>
</evidence>
<keyword evidence="7 20" id="KW-0235">DNA replication</keyword>
<dbReference type="PROSITE" id="PS00116">
    <property type="entry name" value="DNA_POLYMERASE_B"/>
    <property type="match status" value="1"/>
</dbReference>
<keyword evidence="10 20" id="KW-0863">Zinc-finger</keyword>
<dbReference type="GO" id="GO:0006297">
    <property type="term" value="P:nucleotide-excision repair, DNA gap filling"/>
    <property type="evidence" value="ECO:0007669"/>
    <property type="project" value="TreeGrafter"/>
</dbReference>
<evidence type="ECO:0000259" key="23">
    <source>
        <dbReference type="Pfam" id="PF03104"/>
    </source>
</evidence>
<comment type="catalytic activity">
    <reaction evidence="19 20">
        <text>DNA(n) + a 2'-deoxyribonucleoside 5'-triphosphate = DNA(n+1) + diphosphate</text>
        <dbReference type="Rhea" id="RHEA:22508"/>
        <dbReference type="Rhea" id="RHEA-COMP:17339"/>
        <dbReference type="Rhea" id="RHEA-COMP:17340"/>
        <dbReference type="ChEBI" id="CHEBI:33019"/>
        <dbReference type="ChEBI" id="CHEBI:61560"/>
        <dbReference type="ChEBI" id="CHEBI:173112"/>
        <dbReference type="EC" id="2.7.7.7"/>
    </reaction>
</comment>
<keyword evidence="9 20" id="KW-0479">Metal-binding</keyword>
<dbReference type="FunFam" id="3.30.420.10:FF:000004">
    <property type="entry name" value="DNA polymerase"/>
    <property type="match status" value="1"/>
</dbReference>
<evidence type="ECO:0000256" key="13">
    <source>
        <dbReference type="ARBA" id="ARBA00022839"/>
    </source>
</evidence>
<dbReference type="CDD" id="cd05533">
    <property type="entry name" value="POLBc_delta"/>
    <property type="match status" value="1"/>
</dbReference>
<gene>
    <name evidence="25" type="ORF">PSON_ATCC_30995.1.T0170163</name>
</gene>
<dbReference type="GO" id="GO:0003887">
    <property type="term" value="F:DNA-directed DNA polymerase activity"/>
    <property type="evidence" value="ECO:0007669"/>
    <property type="project" value="UniProtKB-KW"/>
</dbReference>
<evidence type="ECO:0000256" key="3">
    <source>
        <dbReference type="ARBA" id="ARBA00005755"/>
    </source>
</evidence>
<sequence>MAEQEEDIGANLDQQNIQRIYEEQQRMEARFKESGWQLFSRPPTKINASKPLQFMQLECDYYTQGGQSIVRMFGVTGEGNSILCHVYNFLSFFYLQSPNELNLEPQHILQFQKEFNILLAKQKNFNGKEPIVKIEVCQKESIRYYKGGNKKQNYLKIYVVQPVYVAQIRNFLKFDNRIVCDMEIPQLTFESNIPYALRFMIEYDIVGMGWIELKDYKIRENQDKISSCQIEVEVDCQYVKAIPLDERSELAPLRILSFDIECSAEKGFPNEEHDPIIQIACIVKVHNRSEELVRVVFTLGDCEKIPGAWVKSYLKEEELLNEFQVFFQGLDPDIIIGYNIQNFDIPYILNRAQSLKMKNYGKFGRIPTAQSIIKNGKFLSKAMGMRETKDINIEGRIQLDMMIHMMKEHKLSSFSLNNVSFQFLKQQKEDVHYSIIYTLQNKNPETRKRIAVYCLKDAELPILLMDKLCCLYNYAEMARVTGVPVNYLFMRGQQIKVASQLLRKAKHYDFIIPTENFKQTDQEYQGAYVLDPVKNFYKVPIATLDFASLYPSIMMAHNMCYSTLLNTSPIKLGLEDEQVTISPETNAIFVKPTVRKGMLPLILEDLINARKKAKNQLAQETDPFKKAVLDGRQLALKISANSVYGFTGAQVGQLPCLEISASITSFGRQMIQATRDAVLKRYSKDNGAKYDAEVIYGDTDSVMVKFGEYSVEETMQLGREAASFVSQQFIQPIKLEFEKVYFPYLLMNRKRYAGQLWTKPDKPDKIDTKGIESVRRDNCFLIRKMVTEILNFLLIKQDEKSAVQYTKEQIRNLYLNKVDISELVITKSLNSKKDDKDKDKEKDKKKNQNEDDGNKLTKNYKQKQAHVVVAEKMQNRDAANAPSAGDRIAYIIIQGAKGSKTYENAEDPVEVLEKDFPIDFDYYVNNQIKKPIMRLFEFVIPNPESIFVGDHTMSRYIPKVNINSALGKFVQKRTACLNCKKVIDENQALCSFCKDKTLDILTKSSIKLQELQINYHKYWTTCQSCQGSLLGDILCSNRDCEIYYKRIKVQRDLKEKWDEIDKLYAQQQ</sequence>
<keyword evidence="13" id="KW-0269">Exonuclease</keyword>
<evidence type="ECO:0000256" key="2">
    <source>
        <dbReference type="ARBA" id="ARBA00004123"/>
    </source>
</evidence>
<feature type="region of interest" description="Disordered" evidence="21">
    <location>
        <begin position="832"/>
        <end position="858"/>
    </location>
</feature>